<dbReference type="PRINTS" id="PR01038">
    <property type="entry name" value="TRNASYNTHARG"/>
</dbReference>
<dbReference type="InterPro" id="IPR001278">
    <property type="entry name" value="Arg-tRNA-ligase"/>
</dbReference>
<dbReference type="SUPFAM" id="SSF52374">
    <property type="entry name" value="Nucleotidylyl transferase"/>
    <property type="match status" value="1"/>
</dbReference>
<dbReference type="PANTHER" id="PTHR11956">
    <property type="entry name" value="ARGINYL-TRNA SYNTHETASE"/>
    <property type="match status" value="1"/>
</dbReference>
<keyword evidence="6 8" id="KW-0030">Aminoacyl-tRNA synthetase</keyword>
<feature type="domain" description="Arginyl tRNA synthetase N-terminal" evidence="12">
    <location>
        <begin position="4"/>
        <end position="83"/>
    </location>
</feature>
<dbReference type="GO" id="GO:0005737">
    <property type="term" value="C:cytoplasm"/>
    <property type="evidence" value="ECO:0007669"/>
    <property type="project" value="UniProtKB-SubCell"/>
</dbReference>
<dbReference type="InterPro" id="IPR005148">
    <property type="entry name" value="Arg-tRNA-synth_N"/>
</dbReference>
<keyword evidence="2 8" id="KW-0436">Ligase</keyword>
<organism evidence="13 14">
    <name type="scientific">Staphylococcus lutrae</name>
    <dbReference type="NCBI Taxonomy" id="155085"/>
    <lineage>
        <taxon>Bacteria</taxon>
        <taxon>Bacillati</taxon>
        <taxon>Bacillota</taxon>
        <taxon>Bacilli</taxon>
        <taxon>Bacillales</taxon>
        <taxon>Staphylococcaceae</taxon>
        <taxon>Staphylococcus</taxon>
    </lineage>
</organism>
<gene>
    <name evidence="8" type="primary">argS</name>
    <name evidence="13" type="ORF">B5P37_06160</name>
</gene>
<comment type="subcellular location">
    <subcellularLocation>
        <location evidence="8">Cytoplasm</location>
    </subcellularLocation>
</comment>
<dbReference type="Gene3D" id="3.40.50.620">
    <property type="entry name" value="HUPs"/>
    <property type="match status" value="1"/>
</dbReference>
<sequence length="554" mass="64387">MFKQSIAKDLSIILQGQMSFEEIYHLLEHPANENHGEYSFPTFQLAKIYKKSPNLIANSIKEKFDNEYIHKAEVVNGFLNFFLDRQSSSQKIIECFNENALKNNKLLSTEKIAIDYSSPNIAKPFSMGHLRATVIGDSIAKILEANGAKVVRINHLGDWGTQFGKLIVAYKKWGEQKKVENNPILELFHLYTKFHEYSKDNPYIDVEAREAFKRLESGHSEYEQLWSWFRNVSMESFNALYKLLDINFDYIQGESFYNERLKETIKLLEDRELLTRDDGAYIVDLDDLPPALIKKRDGASLYITRDLSAVLYRTKTFNPTRILYVVGQEQSIHFKQLDKLTRLLELKPVIEHIPFGLILKDGKKMSTRQGKVILLEDIIAEVEEAVLKTLEKKKSNLRNKKETAKEIAIASIKFHDLKNDRLSSYDLKIDEMLAFEGDTALYIMYTYARIQSILGRTEYSDDFKGDFQFEESMWPILKHLKSYNEVLELSAINYTPSSICRYSLQLCRLFNRYYSVERILESTNEKSKITLLKIVSKNIENAMELLGINLVKEI</sequence>
<dbReference type="AlphaFoldDB" id="A0AAC9RP63"/>
<evidence type="ECO:0000256" key="1">
    <source>
        <dbReference type="ARBA" id="ARBA00005594"/>
    </source>
</evidence>
<dbReference type="SMART" id="SM01016">
    <property type="entry name" value="Arg_tRNA_synt_N"/>
    <property type="match status" value="1"/>
</dbReference>
<dbReference type="Gene3D" id="3.30.1360.70">
    <property type="entry name" value="Arginyl tRNA synthetase N-terminal domain"/>
    <property type="match status" value="1"/>
</dbReference>
<keyword evidence="10" id="KW-0175">Coiled coil</keyword>
<dbReference type="Gene3D" id="1.10.730.10">
    <property type="entry name" value="Isoleucyl-tRNA Synthetase, Domain 1"/>
    <property type="match status" value="1"/>
</dbReference>
<dbReference type="InterPro" id="IPR014729">
    <property type="entry name" value="Rossmann-like_a/b/a_fold"/>
</dbReference>
<evidence type="ECO:0000259" key="11">
    <source>
        <dbReference type="SMART" id="SM00836"/>
    </source>
</evidence>
<evidence type="ECO:0000259" key="12">
    <source>
        <dbReference type="SMART" id="SM01016"/>
    </source>
</evidence>
<dbReference type="InterPro" id="IPR035684">
    <property type="entry name" value="ArgRS_core"/>
</dbReference>
<keyword evidence="5 8" id="KW-0648">Protein biosynthesis</keyword>
<proteinExistence type="inferred from homology"/>
<keyword evidence="4 8" id="KW-0067">ATP-binding</keyword>
<name>A0AAC9RP63_9STAP</name>
<evidence type="ECO:0000256" key="5">
    <source>
        <dbReference type="ARBA" id="ARBA00022917"/>
    </source>
</evidence>
<evidence type="ECO:0000313" key="14">
    <source>
        <dbReference type="Proteomes" id="UP000242864"/>
    </source>
</evidence>
<keyword evidence="14" id="KW-1185">Reference proteome</keyword>
<dbReference type="Pfam" id="PF00750">
    <property type="entry name" value="tRNA-synt_1d"/>
    <property type="match status" value="1"/>
</dbReference>
<comment type="catalytic activity">
    <reaction evidence="7 8">
        <text>tRNA(Arg) + L-arginine + ATP = L-arginyl-tRNA(Arg) + AMP + diphosphate</text>
        <dbReference type="Rhea" id="RHEA:20301"/>
        <dbReference type="Rhea" id="RHEA-COMP:9658"/>
        <dbReference type="Rhea" id="RHEA-COMP:9673"/>
        <dbReference type="ChEBI" id="CHEBI:30616"/>
        <dbReference type="ChEBI" id="CHEBI:32682"/>
        <dbReference type="ChEBI" id="CHEBI:33019"/>
        <dbReference type="ChEBI" id="CHEBI:78442"/>
        <dbReference type="ChEBI" id="CHEBI:78513"/>
        <dbReference type="ChEBI" id="CHEBI:456215"/>
        <dbReference type="EC" id="6.1.1.19"/>
    </reaction>
</comment>
<dbReference type="InterPro" id="IPR009080">
    <property type="entry name" value="tRNAsynth_Ia_anticodon-bd"/>
</dbReference>
<comment type="subunit">
    <text evidence="8">Monomer.</text>
</comment>
<dbReference type="GO" id="GO:0006420">
    <property type="term" value="P:arginyl-tRNA aminoacylation"/>
    <property type="evidence" value="ECO:0007669"/>
    <property type="project" value="UniProtKB-UniRule"/>
</dbReference>
<feature type="coiled-coil region" evidence="10">
    <location>
        <begin position="380"/>
        <end position="407"/>
    </location>
</feature>
<dbReference type="HAMAP" id="MF_00123">
    <property type="entry name" value="Arg_tRNA_synth"/>
    <property type="match status" value="1"/>
</dbReference>
<dbReference type="Pfam" id="PF03485">
    <property type="entry name" value="Arg_tRNA_synt_N"/>
    <property type="match status" value="1"/>
</dbReference>
<dbReference type="PANTHER" id="PTHR11956:SF5">
    <property type="entry name" value="ARGININE--TRNA LIGASE, CYTOPLASMIC"/>
    <property type="match status" value="1"/>
</dbReference>
<keyword evidence="8" id="KW-0963">Cytoplasm</keyword>
<evidence type="ECO:0000313" key="13">
    <source>
        <dbReference type="EMBL" id="ARJ50931.1"/>
    </source>
</evidence>
<accession>A0AAC9RP63</accession>
<dbReference type="SUPFAM" id="SSF55190">
    <property type="entry name" value="Arginyl-tRNA synthetase (ArgRS), N-terminal 'additional' domain"/>
    <property type="match status" value="1"/>
</dbReference>
<dbReference type="Pfam" id="PF05746">
    <property type="entry name" value="DALR_1"/>
    <property type="match status" value="1"/>
</dbReference>
<dbReference type="KEGG" id="slz:B5P37_06160"/>
<dbReference type="EC" id="6.1.1.19" evidence="8"/>
<evidence type="ECO:0000256" key="4">
    <source>
        <dbReference type="ARBA" id="ARBA00022840"/>
    </source>
</evidence>
<dbReference type="EMBL" id="CP020773">
    <property type="protein sequence ID" value="ARJ50931.1"/>
    <property type="molecule type" value="Genomic_DNA"/>
</dbReference>
<evidence type="ECO:0000256" key="9">
    <source>
        <dbReference type="RuleBase" id="RU363038"/>
    </source>
</evidence>
<feature type="domain" description="DALR anticodon binding" evidence="11">
    <location>
        <begin position="443"/>
        <end position="554"/>
    </location>
</feature>
<dbReference type="InterPro" id="IPR008909">
    <property type="entry name" value="DALR_anticod-bd"/>
</dbReference>
<dbReference type="NCBIfam" id="TIGR00456">
    <property type="entry name" value="argS"/>
    <property type="match status" value="1"/>
</dbReference>
<dbReference type="GO" id="GO:0004814">
    <property type="term" value="F:arginine-tRNA ligase activity"/>
    <property type="evidence" value="ECO:0007669"/>
    <property type="project" value="UniProtKB-UniRule"/>
</dbReference>
<evidence type="ECO:0000256" key="10">
    <source>
        <dbReference type="SAM" id="Coils"/>
    </source>
</evidence>
<feature type="short sequence motif" description="'HIGH' region" evidence="8">
    <location>
        <begin position="119"/>
        <end position="129"/>
    </location>
</feature>
<dbReference type="FunFam" id="3.40.50.620:FF:000116">
    <property type="entry name" value="Arginine--tRNA ligase"/>
    <property type="match status" value="1"/>
</dbReference>
<dbReference type="SUPFAM" id="SSF47323">
    <property type="entry name" value="Anticodon-binding domain of a subclass of class I aminoacyl-tRNA synthetases"/>
    <property type="match status" value="1"/>
</dbReference>
<evidence type="ECO:0000256" key="8">
    <source>
        <dbReference type="HAMAP-Rule" id="MF_00123"/>
    </source>
</evidence>
<dbReference type="GO" id="GO:0005524">
    <property type="term" value="F:ATP binding"/>
    <property type="evidence" value="ECO:0007669"/>
    <property type="project" value="UniProtKB-UniRule"/>
</dbReference>
<evidence type="ECO:0000256" key="6">
    <source>
        <dbReference type="ARBA" id="ARBA00023146"/>
    </source>
</evidence>
<comment type="similarity">
    <text evidence="1 8 9">Belongs to the class-I aminoacyl-tRNA synthetase family.</text>
</comment>
<evidence type="ECO:0000256" key="2">
    <source>
        <dbReference type="ARBA" id="ARBA00022598"/>
    </source>
</evidence>
<keyword evidence="3 8" id="KW-0547">Nucleotide-binding</keyword>
<dbReference type="InterPro" id="IPR036695">
    <property type="entry name" value="Arg-tRNA-synth_N_sf"/>
</dbReference>
<reference evidence="13 14" key="1">
    <citation type="submission" date="2017-04" db="EMBL/GenBank/DDBJ databases">
        <authorList>
            <person name="Veseli I.A."/>
            <person name="Tang C."/>
            <person name="Pombert J.-F."/>
        </authorList>
    </citation>
    <scope>NUCLEOTIDE SEQUENCE [LARGE SCALE GENOMIC DNA]</scope>
    <source>
        <strain evidence="13 14">ATCC 700373</strain>
    </source>
</reference>
<dbReference type="RefSeq" id="WP_085237407.1">
    <property type="nucleotide sequence ID" value="NZ_CP020773.1"/>
</dbReference>
<evidence type="ECO:0000256" key="3">
    <source>
        <dbReference type="ARBA" id="ARBA00022741"/>
    </source>
</evidence>
<dbReference type="Proteomes" id="UP000242864">
    <property type="component" value="Chromosome"/>
</dbReference>
<protein>
    <recommendedName>
        <fullName evidence="8">Arginine--tRNA ligase</fullName>
        <ecNumber evidence="8">6.1.1.19</ecNumber>
    </recommendedName>
    <alternativeName>
        <fullName evidence="8">Arginyl-tRNA synthetase</fullName>
        <shortName evidence="8">ArgRS</shortName>
    </alternativeName>
</protein>
<dbReference type="SMART" id="SM00836">
    <property type="entry name" value="DALR_1"/>
    <property type="match status" value="1"/>
</dbReference>
<dbReference type="CDD" id="cd00671">
    <property type="entry name" value="ArgRS_core"/>
    <property type="match status" value="1"/>
</dbReference>
<evidence type="ECO:0000256" key="7">
    <source>
        <dbReference type="ARBA" id="ARBA00049339"/>
    </source>
</evidence>